<gene>
    <name evidence="2" type="ORF">LCGC14_2659510</name>
</gene>
<name>A0A0F8ZSB7_9ZZZZ</name>
<protein>
    <recommendedName>
        <fullName evidence="3">DNA gyrase subunit A</fullName>
    </recommendedName>
</protein>
<dbReference type="InterPro" id="IPR035516">
    <property type="entry name" value="Gyrase/topoIV_suA_C"/>
</dbReference>
<organism evidence="2">
    <name type="scientific">marine sediment metagenome</name>
    <dbReference type="NCBI Taxonomy" id="412755"/>
    <lineage>
        <taxon>unclassified sequences</taxon>
        <taxon>metagenomes</taxon>
        <taxon>ecological metagenomes</taxon>
    </lineage>
</organism>
<feature type="region of interest" description="Disordered" evidence="1">
    <location>
        <begin position="1"/>
        <end position="23"/>
    </location>
</feature>
<feature type="compositionally biased region" description="Polar residues" evidence="1">
    <location>
        <begin position="1"/>
        <end position="14"/>
    </location>
</feature>
<feature type="non-terminal residue" evidence="2">
    <location>
        <position position="1"/>
    </location>
</feature>
<dbReference type="InterPro" id="IPR006691">
    <property type="entry name" value="GyrA/parC_rep"/>
</dbReference>
<dbReference type="SUPFAM" id="SSF101904">
    <property type="entry name" value="GyrA/ParC C-terminal domain-like"/>
    <property type="match status" value="1"/>
</dbReference>
<dbReference type="GO" id="GO:0003677">
    <property type="term" value="F:DNA binding"/>
    <property type="evidence" value="ECO:0007669"/>
    <property type="project" value="InterPro"/>
</dbReference>
<proteinExistence type="predicted"/>
<comment type="caution">
    <text evidence="2">The sequence shown here is derived from an EMBL/GenBank/DDBJ whole genome shotgun (WGS) entry which is preliminary data.</text>
</comment>
<dbReference type="GO" id="GO:0005524">
    <property type="term" value="F:ATP binding"/>
    <property type="evidence" value="ECO:0007669"/>
    <property type="project" value="InterPro"/>
</dbReference>
<dbReference type="Gene3D" id="2.120.10.90">
    <property type="entry name" value="DNA gyrase/topoisomerase IV, subunit A, C-terminal"/>
    <property type="match status" value="1"/>
</dbReference>
<dbReference type="AlphaFoldDB" id="A0A0F8ZSB7"/>
<sequence>TITAQGSGKLSSSHDYPVRGRGGQGVMAMDKAMRGGPLVASFPVELDNQIMLATSRGQSIRVPVDGISFRSRGAGGVKVFNTGPGEEVVSVAWIAEQTEDETDPPVE</sequence>
<dbReference type="Pfam" id="PF03989">
    <property type="entry name" value="DNA_gyraseA_C"/>
    <property type="match status" value="2"/>
</dbReference>
<evidence type="ECO:0000256" key="1">
    <source>
        <dbReference type="SAM" id="MobiDB-lite"/>
    </source>
</evidence>
<dbReference type="GO" id="GO:0006265">
    <property type="term" value="P:DNA topological change"/>
    <property type="evidence" value="ECO:0007669"/>
    <property type="project" value="InterPro"/>
</dbReference>
<evidence type="ECO:0008006" key="3">
    <source>
        <dbReference type="Google" id="ProtNLM"/>
    </source>
</evidence>
<accession>A0A0F8ZSB7</accession>
<dbReference type="EMBL" id="LAZR01046340">
    <property type="protein sequence ID" value="KKK96762.1"/>
    <property type="molecule type" value="Genomic_DNA"/>
</dbReference>
<dbReference type="GO" id="GO:0003916">
    <property type="term" value="F:DNA topoisomerase activity"/>
    <property type="evidence" value="ECO:0007669"/>
    <property type="project" value="InterPro"/>
</dbReference>
<reference evidence="2" key="1">
    <citation type="journal article" date="2015" name="Nature">
        <title>Complex archaea that bridge the gap between prokaryotes and eukaryotes.</title>
        <authorList>
            <person name="Spang A."/>
            <person name="Saw J.H."/>
            <person name="Jorgensen S.L."/>
            <person name="Zaremba-Niedzwiedzka K."/>
            <person name="Martijn J."/>
            <person name="Lind A.E."/>
            <person name="van Eijk R."/>
            <person name="Schleper C."/>
            <person name="Guy L."/>
            <person name="Ettema T.J."/>
        </authorList>
    </citation>
    <scope>NUCLEOTIDE SEQUENCE</scope>
</reference>
<evidence type="ECO:0000313" key="2">
    <source>
        <dbReference type="EMBL" id="KKK96762.1"/>
    </source>
</evidence>